<evidence type="ECO:0000313" key="2">
    <source>
        <dbReference type="EMBL" id="QUT06408.1"/>
    </source>
</evidence>
<dbReference type="NCBIfam" id="TIGR01789">
    <property type="entry name" value="lycopene_cycl"/>
    <property type="match status" value="1"/>
</dbReference>
<dbReference type="EC" id="5.5.1.19" evidence="2"/>
<sequence>MSNTIPCDLAIVGGGLAGGLIALAFAARRPEAHVLLIEAGQTVGGNHVWSFFDGDVAAADRWLVDPLVAHRWNAGHDVRFPGIARTLTAPYNSITSERFDAHLTAALGDRIMRAMAVSDVGPGNALLSDGRMVVAKAVVDARGGGDLSALSCGWQKFVGQELRLAIPHGLIRPIIMDATVEQIDGYRFVYVLPTGKDTVFVEDTYYSDGPELDAEAIRGRINAYARAQGWRVEAVEREETGVLPVVMGGDFDRFWPGDAIAARAGVRAGLFHPTTGYSLPDALAFATWLAEAWPMDGATLAKASRARAKAHWARGGYYRLLDRMLFRAAEPKERWRIFARFYGLSEPLIGRFYAGRSTVYDRLRILCGRPPVPIRSAMRALTDKSITGGTRS</sequence>
<gene>
    <name evidence="2" type="primary">crtY</name>
    <name evidence="2" type="ORF">KFK14_02730</name>
</gene>
<name>A0A975K9A1_9SPHN</name>
<dbReference type="NCBIfam" id="TIGR01790">
    <property type="entry name" value="carotene-cycl"/>
    <property type="match status" value="1"/>
</dbReference>
<dbReference type="Gene3D" id="3.50.50.60">
    <property type="entry name" value="FAD/NAD(P)-binding domain"/>
    <property type="match status" value="1"/>
</dbReference>
<dbReference type="Proteomes" id="UP000681425">
    <property type="component" value="Chromosome"/>
</dbReference>
<dbReference type="GO" id="GO:0045436">
    <property type="term" value="F:lycopene beta cyclase activity"/>
    <property type="evidence" value="ECO:0007669"/>
    <property type="project" value="InterPro"/>
</dbReference>
<dbReference type="SUPFAM" id="SSF51905">
    <property type="entry name" value="FAD/NAD(P)-binding domain"/>
    <property type="match status" value="1"/>
</dbReference>
<dbReference type="GO" id="GO:0016705">
    <property type="term" value="F:oxidoreductase activity, acting on paired donors, with incorporation or reduction of molecular oxygen"/>
    <property type="evidence" value="ECO:0007669"/>
    <property type="project" value="InterPro"/>
</dbReference>
<evidence type="ECO:0000256" key="1">
    <source>
        <dbReference type="ARBA" id="ARBA00006599"/>
    </source>
</evidence>
<organism evidence="2 3">
    <name type="scientific">Sphingobium phenoxybenzoativorans</name>
    <dbReference type="NCBI Taxonomy" id="1592790"/>
    <lineage>
        <taxon>Bacteria</taxon>
        <taxon>Pseudomonadati</taxon>
        <taxon>Pseudomonadota</taxon>
        <taxon>Alphaproteobacteria</taxon>
        <taxon>Sphingomonadales</taxon>
        <taxon>Sphingomonadaceae</taxon>
        <taxon>Sphingobium</taxon>
    </lineage>
</organism>
<accession>A0A975K9A1</accession>
<comment type="similarity">
    <text evidence="1">Belongs to the lycopene cyclase family.</text>
</comment>
<dbReference type="EMBL" id="CP073910">
    <property type="protein sequence ID" value="QUT06408.1"/>
    <property type="molecule type" value="Genomic_DNA"/>
</dbReference>
<keyword evidence="2" id="KW-0413">Isomerase</keyword>
<dbReference type="AlphaFoldDB" id="A0A975K9A1"/>
<evidence type="ECO:0000313" key="3">
    <source>
        <dbReference type="Proteomes" id="UP000681425"/>
    </source>
</evidence>
<dbReference type="Pfam" id="PF05834">
    <property type="entry name" value="Lycopene_cycl"/>
    <property type="match status" value="1"/>
</dbReference>
<protein>
    <submittedName>
        <fullName evidence="2">Lycopene beta-cyclase CrtY</fullName>
        <ecNumber evidence="2">5.5.1.19</ecNumber>
    </submittedName>
</protein>
<reference evidence="2" key="1">
    <citation type="submission" date="2021-04" db="EMBL/GenBank/DDBJ databases">
        <title>Isolation of p-tert-butylphenol degrading bacteria Sphingobium phenoxybenzoativorans Tas13 from active sludge.</title>
        <authorList>
            <person name="Li Y."/>
        </authorList>
    </citation>
    <scope>NUCLEOTIDE SEQUENCE</scope>
    <source>
        <strain evidence="2">Tas13</strain>
    </source>
</reference>
<dbReference type="InterPro" id="IPR008461">
    <property type="entry name" value="CrtY"/>
</dbReference>
<dbReference type="InterPro" id="IPR010108">
    <property type="entry name" value="Lycopene_cyclase_b/e"/>
</dbReference>
<proteinExistence type="inferred from homology"/>
<keyword evidence="3" id="KW-1185">Reference proteome</keyword>
<dbReference type="KEGG" id="spph:KFK14_02730"/>
<dbReference type="GO" id="GO:0016117">
    <property type="term" value="P:carotenoid biosynthetic process"/>
    <property type="evidence" value="ECO:0007669"/>
    <property type="project" value="InterPro"/>
</dbReference>
<dbReference type="InterPro" id="IPR036188">
    <property type="entry name" value="FAD/NAD-bd_sf"/>
</dbReference>
<dbReference type="RefSeq" id="WP_212609786.1">
    <property type="nucleotide sequence ID" value="NZ_CP073910.1"/>
</dbReference>